<dbReference type="PANTHER" id="PTHR11161">
    <property type="entry name" value="O-ACYLTRANSFERASE"/>
    <property type="match status" value="1"/>
</dbReference>
<dbReference type="GO" id="GO:0016747">
    <property type="term" value="F:acyltransferase activity, transferring groups other than amino-acyl groups"/>
    <property type="evidence" value="ECO:0007669"/>
    <property type="project" value="InterPro"/>
</dbReference>
<keyword evidence="2" id="KW-0472">Membrane</keyword>
<feature type="transmembrane region" description="Helical" evidence="2">
    <location>
        <begin position="366"/>
        <end position="385"/>
    </location>
</feature>
<evidence type="ECO:0000259" key="4">
    <source>
        <dbReference type="Pfam" id="PF20146"/>
    </source>
</evidence>
<proteinExistence type="predicted"/>
<feature type="domain" description="Acyltransferase 3" evidence="3">
    <location>
        <begin position="214"/>
        <end position="603"/>
    </location>
</feature>
<feature type="transmembrane region" description="Helical" evidence="2">
    <location>
        <begin position="392"/>
        <end position="413"/>
    </location>
</feature>
<feature type="domain" description="Nose resistant-to-fluoxetine protein N-terminal" evidence="4">
    <location>
        <begin position="5"/>
        <end position="110"/>
    </location>
</feature>
<feature type="transmembrane region" description="Helical" evidence="2">
    <location>
        <begin position="517"/>
        <end position="536"/>
    </location>
</feature>
<evidence type="ECO:0000313" key="6">
    <source>
        <dbReference type="Proteomes" id="UP000091820"/>
    </source>
</evidence>
<organism evidence="5 6">
    <name type="scientific">Glossina brevipalpis</name>
    <dbReference type="NCBI Taxonomy" id="37001"/>
    <lineage>
        <taxon>Eukaryota</taxon>
        <taxon>Metazoa</taxon>
        <taxon>Ecdysozoa</taxon>
        <taxon>Arthropoda</taxon>
        <taxon>Hexapoda</taxon>
        <taxon>Insecta</taxon>
        <taxon>Pterygota</taxon>
        <taxon>Neoptera</taxon>
        <taxon>Endopterygota</taxon>
        <taxon>Diptera</taxon>
        <taxon>Brachycera</taxon>
        <taxon>Muscomorpha</taxon>
        <taxon>Hippoboscoidea</taxon>
        <taxon>Glossinidae</taxon>
        <taxon>Glossina</taxon>
    </lineage>
</organism>
<dbReference type="VEuPathDB" id="VectorBase:GBRI040628"/>
<sequence>MFNNTMYDAAVQQANGIESGIFYQFGHYDQCLKPIKQQQQRQEHLNGSSLTVVAKYCLVDVFIDELTVQNTGSHDMRQFTSLQENQTREQVVIRWGACIPASCGPNDIAIFAKHVLQRKVNVNDNMCQLYKPELHITAGMYTYAFVISFFIFVTVLSTLYHIYLLSLKSDKDEVVVEKSAAKSQRTAEKVLLTFSLIENCSKLFQASKDQLSLNCINGIKSLAMLLILAGHVLIFIYGSPVYNVEFLNQNIKSPVFAFLPNSMLIVDVFLLLSGFLFCRILLIELHRRHGQINVFILYIARWIRLTPAYLVIIGFYITWFPSLGDGPLWQQRIQREQERCLSSWLLNILYINNYFNVDKLCMFQSWYLAVDSQLFFLSPIIIYLLNKSRKYGVILLSIVAVITSIVPFVVSYAKNLSPTLMIYANEAEDINSSYYYKNFYIKTHMRASAYFIGLFVGYLVHEMQARNTKLPSQIVRLLWIFAALIGSSCMLTISRFYAYSYNRWESSIYAGFHKIGWNMSVAWLILASTTGHAGWIQQFLSHRIFAPISRLTYCAYLSNGIVELYYSASSKTTPQMSYIRVFDSVVSHIINTFVVALILCLLFESPIHALERILLRRPRSTNSQQNNEKKLNKSESPHTSEEQIA</sequence>
<name>A0A1A9X1E4_9MUSC</name>
<feature type="transmembrane region" description="Helical" evidence="2">
    <location>
        <begin position="294"/>
        <end position="319"/>
    </location>
</feature>
<evidence type="ECO:0000256" key="1">
    <source>
        <dbReference type="SAM" id="MobiDB-lite"/>
    </source>
</evidence>
<reference evidence="5" key="2">
    <citation type="submission" date="2020-05" db="UniProtKB">
        <authorList>
            <consortium name="EnsemblMetazoa"/>
        </authorList>
    </citation>
    <scope>IDENTIFICATION</scope>
    <source>
        <strain evidence="5">IAEA</strain>
    </source>
</reference>
<dbReference type="InterPro" id="IPR002656">
    <property type="entry name" value="Acyl_transf_3_dom"/>
</dbReference>
<dbReference type="InterPro" id="IPR006621">
    <property type="entry name" value="Nose-resist-to-fluoxetine_N"/>
</dbReference>
<protein>
    <submittedName>
        <fullName evidence="5">Uncharacterized protein</fullName>
    </submittedName>
</protein>
<dbReference type="EnsemblMetazoa" id="GBRI040628-RA">
    <property type="protein sequence ID" value="GBRI040628-PA"/>
    <property type="gene ID" value="GBRI040628"/>
</dbReference>
<dbReference type="Proteomes" id="UP000091820">
    <property type="component" value="Unassembled WGS sequence"/>
</dbReference>
<dbReference type="Pfam" id="PF01757">
    <property type="entry name" value="Acyl_transf_3"/>
    <property type="match status" value="1"/>
</dbReference>
<reference evidence="6" key="1">
    <citation type="submission" date="2014-03" db="EMBL/GenBank/DDBJ databases">
        <authorList>
            <person name="Aksoy S."/>
            <person name="Warren W."/>
            <person name="Wilson R.K."/>
        </authorList>
    </citation>
    <scope>NUCLEOTIDE SEQUENCE [LARGE SCALE GENOMIC DNA]</scope>
    <source>
        <strain evidence="6">IAEA</strain>
    </source>
</reference>
<evidence type="ECO:0000256" key="2">
    <source>
        <dbReference type="SAM" id="Phobius"/>
    </source>
</evidence>
<feature type="transmembrane region" description="Helical" evidence="2">
    <location>
        <begin position="222"/>
        <end position="242"/>
    </location>
</feature>
<feature type="transmembrane region" description="Helical" evidence="2">
    <location>
        <begin position="477"/>
        <end position="497"/>
    </location>
</feature>
<keyword evidence="2" id="KW-1133">Transmembrane helix</keyword>
<feature type="transmembrane region" description="Helical" evidence="2">
    <location>
        <begin position="262"/>
        <end position="282"/>
    </location>
</feature>
<evidence type="ECO:0000313" key="5">
    <source>
        <dbReference type="EnsemblMetazoa" id="GBRI040628-PA"/>
    </source>
</evidence>
<dbReference type="AlphaFoldDB" id="A0A1A9X1E4"/>
<feature type="transmembrane region" description="Helical" evidence="2">
    <location>
        <begin position="588"/>
        <end position="610"/>
    </location>
</feature>
<dbReference type="PANTHER" id="PTHR11161:SF71">
    <property type="entry name" value="NOSE RESISTANT-TO-FLUOXETINE PROTEIN N-TERMINAL DOMAIN-CONTAINING PROTEIN"/>
    <property type="match status" value="1"/>
</dbReference>
<accession>A0A1A9X1E4</accession>
<feature type="transmembrane region" description="Helical" evidence="2">
    <location>
        <begin position="140"/>
        <end position="163"/>
    </location>
</feature>
<feature type="compositionally biased region" description="Basic and acidic residues" evidence="1">
    <location>
        <begin position="627"/>
        <end position="645"/>
    </location>
</feature>
<feature type="region of interest" description="Disordered" evidence="1">
    <location>
        <begin position="621"/>
        <end position="645"/>
    </location>
</feature>
<dbReference type="InterPro" id="IPR052728">
    <property type="entry name" value="O2_lipid_transport_reg"/>
</dbReference>
<keyword evidence="2" id="KW-0812">Transmembrane</keyword>
<evidence type="ECO:0000259" key="3">
    <source>
        <dbReference type="Pfam" id="PF01757"/>
    </source>
</evidence>
<keyword evidence="6" id="KW-1185">Reference proteome</keyword>
<feature type="transmembrane region" description="Helical" evidence="2">
    <location>
        <begin position="447"/>
        <end position="465"/>
    </location>
</feature>
<dbReference type="Pfam" id="PF20146">
    <property type="entry name" value="NRF"/>
    <property type="match status" value="1"/>
</dbReference>